<proteinExistence type="predicted"/>
<reference evidence="7" key="1">
    <citation type="submission" date="2013-04" db="EMBL/GenBank/DDBJ databases">
        <authorList>
            <person name="Qu J."/>
            <person name="Murali S.C."/>
            <person name="Bandaranaike D."/>
            <person name="Bellair M."/>
            <person name="Blankenburg K."/>
            <person name="Chao H."/>
            <person name="Dinh H."/>
            <person name="Doddapaneni H."/>
            <person name="Downs B."/>
            <person name="Dugan-Rocha S."/>
            <person name="Elkadiri S."/>
            <person name="Gnanaolivu R.D."/>
            <person name="Hernandez B."/>
            <person name="Javaid M."/>
            <person name="Jayaseelan J.C."/>
            <person name="Lee S."/>
            <person name="Li M."/>
            <person name="Ming W."/>
            <person name="Munidasa M."/>
            <person name="Muniz J."/>
            <person name="Nguyen L."/>
            <person name="Ongeri F."/>
            <person name="Osuji N."/>
            <person name="Pu L.-L."/>
            <person name="Puazo M."/>
            <person name="Qu C."/>
            <person name="Quiroz J."/>
            <person name="Raj R."/>
            <person name="Weissenberger G."/>
            <person name="Xin Y."/>
            <person name="Zou X."/>
            <person name="Han Y."/>
            <person name="Richards S."/>
            <person name="Worley K."/>
            <person name="Muzny D."/>
            <person name="Gibbs R."/>
        </authorList>
    </citation>
    <scope>NUCLEOTIDE SEQUENCE</scope>
    <source>
        <strain evidence="7">Sampled in the wild</strain>
    </source>
</reference>
<dbReference type="OrthoDB" id="3045089at2759"/>
<reference evidence="7" key="2">
    <citation type="submission" date="2017-10" db="EMBL/GenBank/DDBJ databases">
        <title>Ladona fulva Genome sequencing and assembly.</title>
        <authorList>
            <person name="Murali S."/>
            <person name="Richards S."/>
            <person name="Bandaranaike D."/>
            <person name="Bellair M."/>
            <person name="Blankenburg K."/>
            <person name="Chao H."/>
            <person name="Dinh H."/>
            <person name="Doddapaneni H."/>
            <person name="Dugan-Rocha S."/>
            <person name="Elkadiri S."/>
            <person name="Gnanaolivu R."/>
            <person name="Hernandez B."/>
            <person name="Skinner E."/>
            <person name="Javaid M."/>
            <person name="Lee S."/>
            <person name="Li M."/>
            <person name="Ming W."/>
            <person name="Munidasa M."/>
            <person name="Muniz J."/>
            <person name="Nguyen L."/>
            <person name="Hughes D."/>
            <person name="Osuji N."/>
            <person name="Pu L.-L."/>
            <person name="Puazo M."/>
            <person name="Qu C."/>
            <person name="Quiroz J."/>
            <person name="Raj R."/>
            <person name="Weissenberger G."/>
            <person name="Xin Y."/>
            <person name="Zou X."/>
            <person name="Han Y."/>
            <person name="Worley K."/>
            <person name="Muzny D."/>
            <person name="Gibbs R."/>
        </authorList>
    </citation>
    <scope>NUCLEOTIDE SEQUENCE</scope>
    <source>
        <strain evidence="7">Sampled in the wild</strain>
    </source>
</reference>
<feature type="domain" description="RING-type" evidence="6">
    <location>
        <begin position="356"/>
        <end position="391"/>
    </location>
</feature>
<dbReference type="SUPFAM" id="SSF57850">
    <property type="entry name" value="RING/U-box"/>
    <property type="match status" value="1"/>
</dbReference>
<feature type="compositionally biased region" description="Basic and acidic residues" evidence="5">
    <location>
        <begin position="18"/>
        <end position="27"/>
    </location>
</feature>
<keyword evidence="4" id="KW-0175">Coiled coil</keyword>
<dbReference type="PANTHER" id="PTHR14879:SF5">
    <property type="entry name" value="RING-TYPE DOMAIN-CONTAINING PROTEIN"/>
    <property type="match status" value="1"/>
</dbReference>
<organism evidence="7 8">
    <name type="scientific">Ladona fulva</name>
    <name type="common">Scarce chaser dragonfly</name>
    <name type="synonym">Libellula fulva</name>
    <dbReference type="NCBI Taxonomy" id="123851"/>
    <lineage>
        <taxon>Eukaryota</taxon>
        <taxon>Metazoa</taxon>
        <taxon>Ecdysozoa</taxon>
        <taxon>Arthropoda</taxon>
        <taxon>Hexapoda</taxon>
        <taxon>Insecta</taxon>
        <taxon>Pterygota</taxon>
        <taxon>Palaeoptera</taxon>
        <taxon>Odonata</taxon>
        <taxon>Epiprocta</taxon>
        <taxon>Anisoptera</taxon>
        <taxon>Libelluloidea</taxon>
        <taxon>Libellulidae</taxon>
        <taxon>Ladona</taxon>
    </lineage>
</organism>
<keyword evidence="8" id="KW-1185">Reference proteome</keyword>
<dbReference type="PROSITE" id="PS50089">
    <property type="entry name" value="ZF_RING_2"/>
    <property type="match status" value="1"/>
</dbReference>
<feature type="compositionally biased region" description="Basic and acidic residues" evidence="5">
    <location>
        <begin position="1"/>
        <end position="10"/>
    </location>
</feature>
<sequence>MERISKDKSRQWGINQGADRKHDKNTESETQQILLISNKASEEIVGGCRRKIKNEEETDKNKKLDKFRDRHRNHSRLLRVEVDENDYEEQSPPKLHKDLEASIRILEMENKSLLEHNIALRESTEMMKGEINNFCQQQIIFKETVEKIEKEKESLQRKNKSLHKCLSYLSKTINLFMEQNRKQQESKLSLEDTIKMILEANHDTGGVDETSQQEKASKGTIRNLERENERLQDYASALEKSIKEIIEVLEESNHNIIQSEEIIEGLKISESAHEDTVKALLKSSENQQEKEASLKLRIEELEEEGARHEELMRNTENTVKMLMEENDRYQNTEAALQEVARKCEEDSERYKDSHLCIICLTEESQMVFRPCRHLLTCPNCSKSLLHCPLCRQQIVEKLQVYKQ</sequence>
<keyword evidence="1 3" id="KW-0479">Metal-binding</keyword>
<evidence type="ECO:0000313" key="8">
    <source>
        <dbReference type="Proteomes" id="UP000792457"/>
    </source>
</evidence>
<keyword evidence="1 3" id="KW-0863">Zinc-finger</keyword>
<accession>A0A8K0K9P4</accession>
<dbReference type="EMBL" id="KZ308534">
    <property type="protein sequence ID" value="KAG8231114.1"/>
    <property type="molecule type" value="Genomic_DNA"/>
</dbReference>
<evidence type="ECO:0000313" key="7">
    <source>
        <dbReference type="EMBL" id="KAG8231114.1"/>
    </source>
</evidence>
<dbReference type="InterPro" id="IPR013083">
    <property type="entry name" value="Znf_RING/FYVE/PHD"/>
</dbReference>
<dbReference type="InterPro" id="IPR001841">
    <property type="entry name" value="Znf_RING"/>
</dbReference>
<feature type="region of interest" description="Disordered" evidence="5">
    <location>
        <begin position="1"/>
        <end position="30"/>
    </location>
</feature>
<dbReference type="PANTHER" id="PTHR14879">
    <property type="entry name" value="CASPASE REGULATOR, RING FINGER DOMAIN-CONTAINING"/>
    <property type="match status" value="1"/>
</dbReference>
<evidence type="ECO:0000256" key="5">
    <source>
        <dbReference type="SAM" id="MobiDB-lite"/>
    </source>
</evidence>
<protein>
    <recommendedName>
        <fullName evidence="6">RING-type domain-containing protein</fullName>
    </recommendedName>
</protein>
<keyword evidence="2" id="KW-0862">Zinc</keyword>
<dbReference type="Pfam" id="PF13920">
    <property type="entry name" value="zf-C3HC4_3"/>
    <property type="match status" value="1"/>
</dbReference>
<dbReference type="Gene3D" id="3.30.40.10">
    <property type="entry name" value="Zinc/RING finger domain, C3HC4 (zinc finger)"/>
    <property type="match status" value="1"/>
</dbReference>
<dbReference type="AlphaFoldDB" id="A0A8K0K9P4"/>
<evidence type="ECO:0000256" key="2">
    <source>
        <dbReference type="ARBA" id="ARBA00022833"/>
    </source>
</evidence>
<evidence type="ECO:0000256" key="3">
    <source>
        <dbReference type="PROSITE-ProRule" id="PRU00175"/>
    </source>
</evidence>
<evidence type="ECO:0000259" key="6">
    <source>
        <dbReference type="PROSITE" id="PS50089"/>
    </source>
</evidence>
<gene>
    <name evidence="7" type="ORF">J437_LFUL010439</name>
</gene>
<feature type="coiled-coil region" evidence="4">
    <location>
        <begin position="207"/>
        <end position="244"/>
    </location>
</feature>
<evidence type="ECO:0000256" key="4">
    <source>
        <dbReference type="SAM" id="Coils"/>
    </source>
</evidence>
<dbReference type="InterPro" id="IPR051728">
    <property type="entry name" value="RING-FYVE_E3_ubiquitin-ligase"/>
</dbReference>
<name>A0A8K0K9P4_LADFU</name>
<feature type="coiled-coil region" evidence="4">
    <location>
        <begin position="284"/>
        <end position="349"/>
    </location>
</feature>
<dbReference type="GO" id="GO:0008270">
    <property type="term" value="F:zinc ion binding"/>
    <property type="evidence" value="ECO:0007669"/>
    <property type="project" value="UniProtKB-KW"/>
</dbReference>
<evidence type="ECO:0000256" key="1">
    <source>
        <dbReference type="ARBA" id="ARBA00022771"/>
    </source>
</evidence>
<dbReference type="Proteomes" id="UP000792457">
    <property type="component" value="Unassembled WGS sequence"/>
</dbReference>
<comment type="caution">
    <text evidence="7">The sequence shown here is derived from an EMBL/GenBank/DDBJ whole genome shotgun (WGS) entry which is preliminary data.</text>
</comment>
<feature type="coiled-coil region" evidence="4">
    <location>
        <begin position="96"/>
        <end position="165"/>
    </location>
</feature>